<feature type="region of interest" description="Disordered" evidence="1">
    <location>
        <begin position="40"/>
        <end position="70"/>
    </location>
</feature>
<name>A0A8H5EUY2_9AGAR</name>
<dbReference type="EMBL" id="JAACJK010000224">
    <property type="protein sequence ID" value="KAF5313495.1"/>
    <property type="molecule type" value="Genomic_DNA"/>
</dbReference>
<evidence type="ECO:0000256" key="1">
    <source>
        <dbReference type="SAM" id="MobiDB-lite"/>
    </source>
</evidence>
<dbReference type="Proteomes" id="UP000541558">
    <property type="component" value="Unassembled WGS sequence"/>
</dbReference>
<sequence>MDWDGRLDDCLDSYGLGTRRYTEETTGTLGITIDRLKTLRDGQEREGTRAEVEEKVGDRGQGQGSRASRTHGVAMLCSDTRCRASADASGRLDSEDRGTDVFNCRVPRVLVLQKRGTAVGLRVQDGTRVPLQQLHAFTEARARTTEATEGGL</sequence>
<evidence type="ECO:0000313" key="2">
    <source>
        <dbReference type="EMBL" id="KAF5313495.1"/>
    </source>
</evidence>
<feature type="compositionally biased region" description="Basic and acidic residues" evidence="1">
    <location>
        <begin position="40"/>
        <end position="58"/>
    </location>
</feature>
<keyword evidence="3" id="KW-1185">Reference proteome</keyword>
<organism evidence="2 3">
    <name type="scientific">Ephemerocybe angulata</name>
    <dbReference type="NCBI Taxonomy" id="980116"/>
    <lineage>
        <taxon>Eukaryota</taxon>
        <taxon>Fungi</taxon>
        <taxon>Dikarya</taxon>
        <taxon>Basidiomycota</taxon>
        <taxon>Agaricomycotina</taxon>
        <taxon>Agaricomycetes</taxon>
        <taxon>Agaricomycetidae</taxon>
        <taxon>Agaricales</taxon>
        <taxon>Agaricineae</taxon>
        <taxon>Psathyrellaceae</taxon>
        <taxon>Ephemerocybe</taxon>
    </lineage>
</organism>
<reference evidence="2 3" key="1">
    <citation type="journal article" date="2020" name="ISME J.">
        <title>Uncovering the hidden diversity of litter-decomposition mechanisms in mushroom-forming fungi.</title>
        <authorList>
            <person name="Floudas D."/>
            <person name="Bentzer J."/>
            <person name="Ahren D."/>
            <person name="Johansson T."/>
            <person name="Persson P."/>
            <person name="Tunlid A."/>
        </authorList>
    </citation>
    <scope>NUCLEOTIDE SEQUENCE [LARGE SCALE GENOMIC DNA]</scope>
    <source>
        <strain evidence="2 3">CBS 175.51</strain>
    </source>
</reference>
<protein>
    <submittedName>
        <fullName evidence="2">Uncharacterized protein</fullName>
    </submittedName>
</protein>
<evidence type="ECO:0000313" key="3">
    <source>
        <dbReference type="Proteomes" id="UP000541558"/>
    </source>
</evidence>
<proteinExistence type="predicted"/>
<gene>
    <name evidence="2" type="ORF">D9611_008636</name>
</gene>
<comment type="caution">
    <text evidence="2">The sequence shown here is derived from an EMBL/GenBank/DDBJ whole genome shotgun (WGS) entry which is preliminary data.</text>
</comment>
<dbReference type="AlphaFoldDB" id="A0A8H5EUY2"/>
<accession>A0A8H5EUY2</accession>